<protein>
    <submittedName>
        <fullName evidence="8">1-acyl-sn-glycerol-3-phosphate acyltransferase</fullName>
    </submittedName>
</protein>
<evidence type="ECO:0000313" key="11">
    <source>
        <dbReference type="Proteomes" id="UP000634647"/>
    </source>
</evidence>
<evidence type="ECO:0000256" key="6">
    <source>
        <dbReference type="SAM" id="Phobius"/>
    </source>
</evidence>
<gene>
    <name evidence="8" type="ORF">GCM10008024_27660</name>
    <name evidence="9" type="ORF">SAMN05444006_11675</name>
</gene>
<sequence>MRHALQWILSLIFIIQMYAAMAILALFFTPLTLVRRDAAFWAVRTYCRWVRISARFLVGLKSEVRGDVPSDEVIIASKHQSFFDIILLVSVLPRPKFIMKKELKWAPILGWYALKIGCVPVDRGKRGQAIKAMMDGVRKGTTQPGQLIIYPQGTRVAPDARLGYKIGTGLLYDQLGQDCVPAATNVGVFWPRHGILRKPGLAVVEFLPRIRAGKPVPQFMRELESMVEAQSDRLMLEAGFDAAAARAAKGPSAKGRATKGRA</sequence>
<dbReference type="InterPro" id="IPR002123">
    <property type="entry name" value="Plipid/glycerol_acylTrfase"/>
</dbReference>
<feature type="domain" description="Phospholipid/glycerol acyltransferase" evidence="7">
    <location>
        <begin position="73"/>
        <end position="187"/>
    </location>
</feature>
<reference evidence="8" key="1">
    <citation type="journal article" date="2014" name="Int. J. Syst. Evol. Microbiol.">
        <title>Complete genome sequence of Corynebacterium casei LMG S-19264T (=DSM 44701T), isolated from a smear-ripened cheese.</title>
        <authorList>
            <consortium name="US DOE Joint Genome Institute (JGI-PGF)"/>
            <person name="Walter F."/>
            <person name="Albersmeier A."/>
            <person name="Kalinowski J."/>
            <person name="Ruckert C."/>
        </authorList>
    </citation>
    <scope>NUCLEOTIDE SEQUENCE</scope>
    <source>
        <strain evidence="8">CGMCC 1.10859</strain>
    </source>
</reference>
<keyword evidence="10" id="KW-1185">Reference proteome</keyword>
<evidence type="ECO:0000313" key="10">
    <source>
        <dbReference type="Proteomes" id="UP000199541"/>
    </source>
</evidence>
<dbReference type="EMBL" id="FNOB01000016">
    <property type="protein sequence ID" value="SDX44914.1"/>
    <property type="molecule type" value="Genomic_DNA"/>
</dbReference>
<evidence type="ECO:0000256" key="5">
    <source>
        <dbReference type="ARBA" id="ARBA00023315"/>
    </source>
</evidence>
<accession>A0AAN4UT14</accession>
<comment type="caution">
    <text evidence="8">The sequence shown here is derived from an EMBL/GenBank/DDBJ whole genome shotgun (WGS) entry which is preliminary data.</text>
</comment>
<keyword evidence="6" id="KW-0812">Transmembrane</keyword>
<organism evidence="8 11">
    <name type="scientific">Allgaiera indica</name>
    <dbReference type="NCBI Taxonomy" id="765699"/>
    <lineage>
        <taxon>Bacteria</taxon>
        <taxon>Pseudomonadati</taxon>
        <taxon>Pseudomonadota</taxon>
        <taxon>Alphaproteobacteria</taxon>
        <taxon>Rhodobacterales</taxon>
        <taxon>Paracoccaceae</taxon>
        <taxon>Allgaiera</taxon>
    </lineage>
</organism>
<comment type="pathway">
    <text evidence="1">Lipid metabolism.</text>
</comment>
<evidence type="ECO:0000256" key="1">
    <source>
        <dbReference type="ARBA" id="ARBA00005189"/>
    </source>
</evidence>
<dbReference type="GO" id="GO:0003841">
    <property type="term" value="F:1-acylglycerol-3-phosphate O-acyltransferase activity"/>
    <property type="evidence" value="ECO:0007669"/>
    <property type="project" value="TreeGrafter"/>
</dbReference>
<proteinExistence type="predicted"/>
<dbReference type="PANTHER" id="PTHR10434:SF64">
    <property type="entry name" value="1-ACYL-SN-GLYCEROL-3-PHOSPHATE ACYLTRANSFERASE-RELATED"/>
    <property type="match status" value="1"/>
</dbReference>
<keyword evidence="4" id="KW-0443">Lipid metabolism</keyword>
<reference evidence="9 10" key="2">
    <citation type="submission" date="2016-10" db="EMBL/GenBank/DDBJ databases">
        <authorList>
            <person name="Varghese N."/>
            <person name="Submissions S."/>
        </authorList>
    </citation>
    <scope>NUCLEOTIDE SEQUENCE [LARGE SCALE GENOMIC DNA]</scope>
    <source>
        <strain evidence="9 10">DSM 24802</strain>
    </source>
</reference>
<keyword evidence="6" id="KW-1133">Transmembrane helix</keyword>
<dbReference type="SMART" id="SM00563">
    <property type="entry name" value="PlsC"/>
    <property type="match status" value="1"/>
</dbReference>
<dbReference type="AlphaFoldDB" id="A0AAN4UT14"/>
<keyword evidence="6" id="KW-0472">Membrane</keyword>
<dbReference type="RefSeq" id="WP_035837717.1">
    <property type="nucleotide sequence ID" value="NZ_BNAB01000013.1"/>
</dbReference>
<dbReference type="EMBL" id="BNAB01000013">
    <property type="protein sequence ID" value="GHE03611.1"/>
    <property type="molecule type" value="Genomic_DNA"/>
</dbReference>
<dbReference type="Pfam" id="PF01553">
    <property type="entry name" value="Acyltransferase"/>
    <property type="match status" value="1"/>
</dbReference>
<evidence type="ECO:0000313" key="9">
    <source>
        <dbReference type="EMBL" id="SDX44914.1"/>
    </source>
</evidence>
<dbReference type="CDD" id="cd07989">
    <property type="entry name" value="LPLAT_AGPAT-like"/>
    <property type="match status" value="1"/>
</dbReference>
<keyword evidence="3" id="KW-0808">Transferase</keyword>
<name>A0AAN4UT14_9RHOB</name>
<dbReference type="GO" id="GO:0006654">
    <property type="term" value="P:phosphatidic acid biosynthetic process"/>
    <property type="evidence" value="ECO:0007669"/>
    <property type="project" value="TreeGrafter"/>
</dbReference>
<evidence type="ECO:0000259" key="7">
    <source>
        <dbReference type="SMART" id="SM00563"/>
    </source>
</evidence>
<evidence type="ECO:0000313" key="8">
    <source>
        <dbReference type="EMBL" id="GHE03611.1"/>
    </source>
</evidence>
<dbReference type="Proteomes" id="UP000199541">
    <property type="component" value="Unassembled WGS sequence"/>
</dbReference>
<keyword evidence="5 8" id="KW-0012">Acyltransferase</keyword>
<dbReference type="Proteomes" id="UP000634647">
    <property type="component" value="Unassembled WGS sequence"/>
</dbReference>
<feature type="transmembrane region" description="Helical" evidence="6">
    <location>
        <begin position="7"/>
        <end position="28"/>
    </location>
</feature>
<keyword evidence="2" id="KW-0444">Lipid biosynthesis</keyword>
<evidence type="ECO:0000256" key="2">
    <source>
        <dbReference type="ARBA" id="ARBA00022516"/>
    </source>
</evidence>
<evidence type="ECO:0000256" key="4">
    <source>
        <dbReference type="ARBA" id="ARBA00023098"/>
    </source>
</evidence>
<dbReference type="PANTHER" id="PTHR10434">
    <property type="entry name" value="1-ACYL-SN-GLYCEROL-3-PHOSPHATE ACYLTRANSFERASE"/>
    <property type="match status" value="1"/>
</dbReference>
<dbReference type="SUPFAM" id="SSF69593">
    <property type="entry name" value="Glycerol-3-phosphate (1)-acyltransferase"/>
    <property type="match status" value="1"/>
</dbReference>
<reference evidence="8" key="3">
    <citation type="submission" date="2023-06" db="EMBL/GenBank/DDBJ databases">
        <authorList>
            <person name="Sun Q."/>
            <person name="Zhou Y."/>
        </authorList>
    </citation>
    <scope>NUCLEOTIDE SEQUENCE</scope>
    <source>
        <strain evidence="8">CGMCC 1.10859</strain>
    </source>
</reference>
<evidence type="ECO:0000256" key="3">
    <source>
        <dbReference type="ARBA" id="ARBA00022679"/>
    </source>
</evidence>